<proteinExistence type="predicted"/>
<feature type="transmembrane region" description="Helical" evidence="3">
    <location>
        <begin position="35"/>
        <end position="55"/>
    </location>
</feature>
<dbReference type="EMBL" id="WKPI01000061">
    <property type="protein sequence ID" value="MSC35187.1"/>
    <property type="molecule type" value="Genomic_DNA"/>
</dbReference>
<dbReference type="GO" id="GO:0051301">
    <property type="term" value="P:cell division"/>
    <property type="evidence" value="ECO:0007669"/>
    <property type="project" value="InterPro"/>
</dbReference>
<dbReference type="Proteomes" id="UP000480929">
    <property type="component" value="Unassembled WGS sequence"/>
</dbReference>
<keyword evidence="3" id="KW-0472">Membrane</keyword>
<reference evidence="6 7" key="1">
    <citation type="journal article" date="2019" name="Nat. Med.">
        <title>A library of human gut bacterial isolates paired with longitudinal multiomics data enables mechanistic microbiome research.</title>
        <authorList>
            <person name="Poyet M."/>
            <person name="Groussin M."/>
            <person name="Gibbons S.M."/>
            <person name="Avila-Pacheco J."/>
            <person name="Jiang X."/>
            <person name="Kearney S.M."/>
            <person name="Perrotta A.R."/>
            <person name="Berdy B."/>
            <person name="Zhao S."/>
            <person name="Lieberman T.D."/>
            <person name="Swanson P.K."/>
            <person name="Smith M."/>
            <person name="Roesemann S."/>
            <person name="Alexander J.E."/>
            <person name="Rich S.A."/>
            <person name="Livny J."/>
            <person name="Vlamakis H."/>
            <person name="Clish C."/>
            <person name="Bullock K."/>
            <person name="Deik A."/>
            <person name="Scott J."/>
            <person name="Pierce K.A."/>
            <person name="Xavier R.J."/>
            <person name="Alm E.J."/>
        </authorList>
    </citation>
    <scope>NUCLEOTIDE SEQUENCE [LARGE SCALE GENOMIC DNA]</scope>
    <source>
        <strain evidence="4 6">BIOML-A4</strain>
        <strain evidence="5 7">BIOML-A5</strain>
    </source>
</reference>
<protein>
    <submittedName>
        <fullName evidence="4">Septum formation initiator family protein</fullName>
    </submittedName>
</protein>
<evidence type="ECO:0000313" key="6">
    <source>
        <dbReference type="Proteomes" id="UP000433575"/>
    </source>
</evidence>
<dbReference type="PANTHER" id="PTHR40027:SF1">
    <property type="entry name" value="CELL DIVISION PROTEIN DIVIC"/>
    <property type="match status" value="1"/>
</dbReference>
<evidence type="ECO:0000313" key="5">
    <source>
        <dbReference type="EMBL" id="MSC35187.1"/>
    </source>
</evidence>
<feature type="region of interest" description="Disordered" evidence="2">
    <location>
        <begin position="1"/>
        <end position="31"/>
    </location>
</feature>
<evidence type="ECO:0000256" key="2">
    <source>
        <dbReference type="SAM" id="MobiDB-lite"/>
    </source>
</evidence>
<keyword evidence="7" id="KW-1185">Reference proteome</keyword>
<organism evidence="4 6">
    <name type="scientific">Holdemania massiliensis</name>
    <dbReference type="NCBI Taxonomy" id="1468449"/>
    <lineage>
        <taxon>Bacteria</taxon>
        <taxon>Bacillati</taxon>
        <taxon>Bacillota</taxon>
        <taxon>Erysipelotrichia</taxon>
        <taxon>Erysipelotrichales</taxon>
        <taxon>Erysipelotrichaceae</taxon>
        <taxon>Holdemania</taxon>
    </lineage>
</organism>
<keyword evidence="3" id="KW-1133">Transmembrane helix</keyword>
<feature type="compositionally biased region" description="Basic and acidic residues" evidence="2">
    <location>
        <begin position="1"/>
        <end position="23"/>
    </location>
</feature>
<evidence type="ECO:0000313" key="7">
    <source>
        <dbReference type="Proteomes" id="UP000480929"/>
    </source>
</evidence>
<dbReference type="Pfam" id="PF04977">
    <property type="entry name" value="DivIC"/>
    <property type="match status" value="1"/>
</dbReference>
<name>A0A6N7SC58_9FIRM</name>
<dbReference type="AlphaFoldDB" id="A0A6N7SC58"/>
<accession>A0A6N7SC58</accession>
<dbReference type="Proteomes" id="UP000433575">
    <property type="component" value="Unassembled WGS sequence"/>
</dbReference>
<evidence type="ECO:0000256" key="3">
    <source>
        <dbReference type="SAM" id="Phobius"/>
    </source>
</evidence>
<comment type="caution">
    <text evidence="4">The sequence shown here is derived from an EMBL/GenBank/DDBJ whole genome shotgun (WGS) entry which is preliminary data.</text>
</comment>
<dbReference type="EMBL" id="WKPJ01000045">
    <property type="protein sequence ID" value="MSA91148.1"/>
    <property type="molecule type" value="Genomic_DNA"/>
</dbReference>
<dbReference type="InterPro" id="IPR039076">
    <property type="entry name" value="DivIC"/>
</dbReference>
<keyword evidence="3" id="KW-0812">Transmembrane</keyword>
<evidence type="ECO:0000313" key="4">
    <source>
        <dbReference type="EMBL" id="MSA91148.1"/>
    </source>
</evidence>
<evidence type="ECO:0000256" key="1">
    <source>
        <dbReference type="SAM" id="Coils"/>
    </source>
</evidence>
<sequence>MFARKQAKEESNLTAENRNEPKTVKPKGRKKRSMLAKFISLVVICFSLFMLYGVVKEVLTTMELKQQISRVEEELKTLQEENKYLTLQRDKLEDPAYVQSYARGSFMLSKEGEQIFYLPSDDKK</sequence>
<gene>
    <name evidence="5" type="ORF">GKD88_18910</name>
    <name evidence="4" type="ORF">GKE08_17635</name>
</gene>
<dbReference type="PANTHER" id="PTHR40027">
    <property type="entry name" value="CELL DIVISION PROTEIN DIVIC"/>
    <property type="match status" value="1"/>
</dbReference>
<feature type="coiled-coil region" evidence="1">
    <location>
        <begin position="61"/>
        <end position="88"/>
    </location>
</feature>
<keyword evidence="1" id="KW-0175">Coiled coil</keyword>
<dbReference type="InterPro" id="IPR007060">
    <property type="entry name" value="FtsL/DivIC"/>
</dbReference>